<feature type="region of interest" description="Disordered" evidence="6">
    <location>
        <begin position="1"/>
        <end position="24"/>
    </location>
</feature>
<evidence type="ECO:0000256" key="2">
    <source>
        <dbReference type="ARBA" id="ARBA00022980"/>
    </source>
</evidence>
<evidence type="ECO:0000256" key="6">
    <source>
        <dbReference type="SAM" id="MobiDB-lite"/>
    </source>
</evidence>
<dbReference type="PANTHER" id="PTHR13528">
    <property type="entry name" value="39S RIBOSOMAL PROTEIN L28, MITOCHONDRIAL"/>
    <property type="match status" value="1"/>
</dbReference>
<dbReference type="NCBIfam" id="TIGR00009">
    <property type="entry name" value="L28"/>
    <property type="match status" value="1"/>
</dbReference>
<dbReference type="Gene3D" id="2.30.170.40">
    <property type="entry name" value="Ribosomal protein L28/L24"/>
    <property type="match status" value="1"/>
</dbReference>
<keyword evidence="3 5" id="KW-0687">Ribonucleoprotein</keyword>
<keyword evidence="2 5" id="KW-0689">Ribosomal protein</keyword>
<comment type="caution">
    <text evidence="7">The sequence shown here is derived from an EMBL/GenBank/DDBJ whole genome shotgun (WGS) entry which is preliminary data.</text>
</comment>
<protein>
    <recommendedName>
        <fullName evidence="4 5">Large ribosomal subunit protein bL28</fullName>
    </recommendedName>
</protein>
<proteinExistence type="inferred from homology"/>
<evidence type="ECO:0000256" key="4">
    <source>
        <dbReference type="ARBA" id="ARBA00035174"/>
    </source>
</evidence>
<evidence type="ECO:0000256" key="1">
    <source>
        <dbReference type="ARBA" id="ARBA00008760"/>
    </source>
</evidence>
<dbReference type="EMBL" id="JBAFVH010000007">
    <property type="protein sequence ID" value="MFG1373331.1"/>
    <property type="molecule type" value="Genomic_DNA"/>
</dbReference>
<dbReference type="HAMAP" id="MF_00373">
    <property type="entry name" value="Ribosomal_bL28"/>
    <property type="match status" value="1"/>
</dbReference>
<comment type="similarity">
    <text evidence="1 5">Belongs to the bacterial ribosomal protein bL28 family.</text>
</comment>
<reference evidence="7 8" key="1">
    <citation type="submission" date="2024-02" db="EMBL/GenBank/DDBJ databases">
        <title>Expansion and revision of Xanthobacter and proposal of Roseixanthobacter gen. nov.</title>
        <authorList>
            <person name="Soltysiak M.P.M."/>
            <person name="Jalihal A."/>
            <person name="Ory A."/>
            <person name="Chrisophersen C."/>
            <person name="Lee A.D."/>
            <person name="Boulton J."/>
            <person name="Springer M."/>
        </authorList>
    </citation>
    <scope>NUCLEOTIDE SEQUENCE [LARGE SCALE GENOMIC DNA]</scope>
    <source>
        <strain evidence="7 8">23A</strain>
    </source>
</reference>
<evidence type="ECO:0000313" key="8">
    <source>
        <dbReference type="Proteomes" id="UP001604002"/>
    </source>
</evidence>
<dbReference type="Proteomes" id="UP001604002">
    <property type="component" value="Unassembled WGS sequence"/>
</dbReference>
<dbReference type="InterPro" id="IPR001383">
    <property type="entry name" value="Ribosomal_bL28_bact-type"/>
</dbReference>
<gene>
    <name evidence="5 7" type="primary">rpmB</name>
    <name evidence="7" type="ORF">V5F32_14245</name>
</gene>
<evidence type="ECO:0000256" key="5">
    <source>
        <dbReference type="HAMAP-Rule" id="MF_00373"/>
    </source>
</evidence>
<dbReference type="InterPro" id="IPR037147">
    <property type="entry name" value="Ribosomal_bL28_sf"/>
</dbReference>
<keyword evidence="8" id="KW-1185">Reference proteome</keyword>
<sequence>MSRRCDLTGKGVLSGHKVSHSNHKTKRRFLPNLCNVTLESETLKRTIRLRVTANALKSVDHRGGLDAFLKKAHDEELSPRALDFKRLIAKAAAEAADAAA</sequence>
<dbReference type="RefSeq" id="WP_393993114.1">
    <property type="nucleotide sequence ID" value="NZ_JBAFVH010000007.1"/>
</dbReference>
<evidence type="ECO:0000313" key="7">
    <source>
        <dbReference type="EMBL" id="MFG1373331.1"/>
    </source>
</evidence>
<dbReference type="InterPro" id="IPR026569">
    <property type="entry name" value="Ribosomal_bL28"/>
</dbReference>
<dbReference type="GO" id="GO:0005840">
    <property type="term" value="C:ribosome"/>
    <property type="evidence" value="ECO:0007669"/>
    <property type="project" value="UniProtKB-KW"/>
</dbReference>
<organism evidence="7 8">
    <name type="scientific">Xanthobacter oligotrophicus</name>
    <dbReference type="NCBI Taxonomy" id="2607286"/>
    <lineage>
        <taxon>Bacteria</taxon>
        <taxon>Pseudomonadati</taxon>
        <taxon>Pseudomonadota</taxon>
        <taxon>Alphaproteobacteria</taxon>
        <taxon>Hyphomicrobiales</taxon>
        <taxon>Xanthobacteraceae</taxon>
        <taxon>Xanthobacter</taxon>
    </lineage>
</organism>
<accession>A0ABW6ZX49</accession>
<evidence type="ECO:0000256" key="3">
    <source>
        <dbReference type="ARBA" id="ARBA00023274"/>
    </source>
</evidence>
<dbReference type="InterPro" id="IPR034704">
    <property type="entry name" value="Ribosomal_bL28/bL31-like_sf"/>
</dbReference>
<dbReference type="Pfam" id="PF00830">
    <property type="entry name" value="Ribosomal_L28"/>
    <property type="match status" value="1"/>
</dbReference>
<dbReference type="PANTHER" id="PTHR13528:SF2">
    <property type="entry name" value="LARGE RIBOSOMAL SUBUNIT PROTEIN BL28M"/>
    <property type="match status" value="1"/>
</dbReference>
<name>A0ABW6ZX49_9HYPH</name>
<dbReference type="SUPFAM" id="SSF143800">
    <property type="entry name" value="L28p-like"/>
    <property type="match status" value="1"/>
</dbReference>